<proteinExistence type="inferred from homology"/>
<dbReference type="Pfam" id="PF00892">
    <property type="entry name" value="EamA"/>
    <property type="match status" value="1"/>
</dbReference>
<comment type="subcellular location">
    <subcellularLocation>
        <location evidence="1">Membrane</location>
        <topology evidence="1">Multi-pass membrane protein</topology>
    </subcellularLocation>
</comment>
<gene>
    <name evidence="8" type="ordered locus">Pedsa_0905</name>
</gene>
<keyword evidence="9" id="KW-1185">Reference proteome</keyword>
<keyword evidence="5 6" id="KW-0472">Membrane</keyword>
<dbReference type="KEGG" id="psn:Pedsa_0905"/>
<dbReference type="STRING" id="762903.Pedsa_0905"/>
<keyword evidence="4 6" id="KW-1133">Transmembrane helix</keyword>
<sequence>MVYLIIAIFCSVVVSVNLKLLKRYYTNSFQAIVFNYPTALLLSLFLFRPNFQELPSNNQLLIFGLMALMMLSLFYFISKSVQSSGIVVTAIGQRLSLIIPVLAAFIIFNESISWLKILGLFLGFLAIYFSVPKAKFSSDNINYWYPFIVFFGTGVLDIFFNMITQFSNINFTTCLFYIFAIATIMGAITLVYLKLAGKLKFQMRALFAGVVLGFFNFSSIYFYIKALAVEPDKPSIIFSAMDIGVIASGSIVGFFMFKEKLSMLNKVGIILAIIAICILTFA</sequence>
<feature type="transmembrane region" description="Helical" evidence="6">
    <location>
        <begin position="264"/>
        <end position="281"/>
    </location>
</feature>
<dbReference type="Proteomes" id="UP000000310">
    <property type="component" value="Chromosome"/>
</dbReference>
<feature type="transmembrane region" description="Helical" evidence="6">
    <location>
        <begin position="143"/>
        <end position="163"/>
    </location>
</feature>
<feature type="transmembrane region" description="Helical" evidence="6">
    <location>
        <begin position="236"/>
        <end position="257"/>
    </location>
</feature>
<dbReference type="eggNOG" id="COG0697">
    <property type="taxonomic scope" value="Bacteria"/>
</dbReference>
<feature type="transmembrane region" description="Helical" evidence="6">
    <location>
        <begin position="205"/>
        <end position="224"/>
    </location>
</feature>
<comment type="similarity">
    <text evidence="2">Belongs to the EamA transporter family.</text>
</comment>
<evidence type="ECO:0000256" key="2">
    <source>
        <dbReference type="ARBA" id="ARBA00007362"/>
    </source>
</evidence>
<dbReference type="HOGENOM" id="CLU_062241_0_0_10"/>
<feature type="transmembrane region" description="Helical" evidence="6">
    <location>
        <begin position="85"/>
        <end position="108"/>
    </location>
</feature>
<feature type="transmembrane region" description="Helical" evidence="6">
    <location>
        <begin position="28"/>
        <end position="47"/>
    </location>
</feature>
<dbReference type="AlphaFoldDB" id="F0SAA0"/>
<name>F0SAA0_PSESL</name>
<protein>
    <recommendedName>
        <fullName evidence="7">EamA domain-containing protein</fullName>
    </recommendedName>
</protein>
<reference evidence="8 9" key="1">
    <citation type="journal article" date="2011" name="Stand. Genomic Sci.">
        <title>Complete genome sequence of the gliding, heparinolytic Pedobacter saltans type strain (113).</title>
        <authorList>
            <person name="Liolios K."/>
            <person name="Sikorski J."/>
            <person name="Lu M."/>
            <person name="Nolan M."/>
            <person name="Lapidus A."/>
            <person name="Lucas S."/>
            <person name="Hammon N."/>
            <person name="Deshpande S."/>
            <person name="Cheng J.F."/>
            <person name="Tapia R."/>
            <person name="Han C."/>
            <person name="Goodwin L."/>
            <person name="Pitluck S."/>
            <person name="Huntemann M."/>
            <person name="Ivanova N."/>
            <person name="Pagani I."/>
            <person name="Mavromatis K."/>
            <person name="Ovchinikova G."/>
            <person name="Pati A."/>
            <person name="Chen A."/>
            <person name="Palaniappan K."/>
            <person name="Land M."/>
            <person name="Hauser L."/>
            <person name="Brambilla E.M."/>
            <person name="Kotsyurbenko O."/>
            <person name="Rohde M."/>
            <person name="Tindall B.J."/>
            <person name="Abt B."/>
            <person name="Goker M."/>
            <person name="Detter J.C."/>
            <person name="Woyke T."/>
            <person name="Bristow J."/>
            <person name="Eisen J.A."/>
            <person name="Markowitz V."/>
            <person name="Hugenholtz P."/>
            <person name="Klenk H.P."/>
            <person name="Kyrpides N.C."/>
        </authorList>
    </citation>
    <scope>NUCLEOTIDE SEQUENCE [LARGE SCALE GENOMIC DNA]</scope>
    <source>
        <strain evidence="9">ATCC 51119 / DSM 12145 / JCM 21818 / LMG 10337 / NBRC 100064 / NCIMB 13643</strain>
    </source>
</reference>
<feature type="transmembrane region" description="Helical" evidence="6">
    <location>
        <begin position="59"/>
        <end position="78"/>
    </location>
</feature>
<dbReference type="SUPFAM" id="SSF103481">
    <property type="entry name" value="Multidrug resistance efflux transporter EmrE"/>
    <property type="match status" value="2"/>
</dbReference>
<dbReference type="OrthoDB" id="1524053at2"/>
<feature type="transmembrane region" description="Helical" evidence="6">
    <location>
        <begin position="6"/>
        <end position="21"/>
    </location>
</feature>
<reference evidence="9" key="2">
    <citation type="submission" date="2011-02" db="EMBL/GenBank/DDBJ databases">
        <title>The complete genome of Pedobacter saltans DSM 12145.</title>
        <authorList>
            <consortium name="US DOE Joint Genome Institute (JGI-PGF)"/>
            <person name="Lucas S."/>
            <person name="Copeland A."/>
            <person name="Lapidus A."/>
            <person name="Bruce D."/>
            <person name="Goodwin L."/>
            <person name="Pitluck S."/>
            <person name="Kyrpides N."/>
            <person name="Mavromatis K."/>
            <person name="Pagani I."/>
            <person name="Ivanova N."/>
            <person name="Ovchinnikova G."/>
            <person name="Lu M."/>
            <person name="Detter J.C."/>
            <person name="Han C."/>
            <person name="Land M."/>
            <person name="Hauser L."/>
            <person name="Markowitz V."/>
            <person name="Cheng J.-F."/>
            <person name="Hugenholtz P."/>
            <person name="Woyke T."/>
            <person name="Wu D."/>
            <person name="Tindall B."/>
            <person name="Pomrenke H.G."/>
            <person name="Brambilla E."/>
            <person name="Klenk H.-P."/>
            <person name="Eisen J.A."/>
        </authorList>
    </citation>
    <scope>NUCLEOTIDE SEQUENCE [LARGE SCALE GENOMIC DNA]</scope>
    <source>
        <strain evidence="9">ATCC 51119 / DSM 12145 / JCM 21818 / LMG 10337 / NBRC 100064 / NCIMB 13643</strain>
    </source>
</reference>
<dbReference type="InterPro" id="IPR037185">
    <property type="entry name" value="EmrE-like"/>
</dbReference>
<evidence type="ECO:0000313" key="9">
    <source>
        <dbReference type="Proteomes" id="UP000000310"/>
    </source>
</evidence>
<evidence type="ECO:0000313" key="8">
    <source>
        <dbReference type="EMBL" id="ADY51477.1"/>
    </source>
</evidence>
<dbReference type="Gene3D" id="1.10.3730.20">
    <property type="match status" value="1"/>
</dbReference>
<evidence type="ECO:0000256" key="1">
    <source>
        <dbReference type="ARBA" id="ARBA00004141"/>
    </source>
</evidence>
<dbReference type="InterPro" id="IPR050638">
    <property type="entry name" value="AA-Vitamin_Transporters"/>
</dbReference>
<dbReference type="PANTHER" id="PTHR32322:SF2">
    <property type="entry name" value="EAMA DOMAIN-CONTAINING PROTEIN"/>
    <property type="match status" value="1"/>
</dbReference>
<dbReference type="PANTHER" id="PTHR32322">
    <property type="entry name" value="INNER MEMBRANE TRANSPORTER"/>
    <property type="match status" value="1"/>
</dbReference>
<evidence type="ECO:0000256" key="5">
    <source>
        <dbReference type="ARBA" id="ARBA00023136"/>
    </source>
</evidence>
<feature type="domain" description="EamA" evidence="7">
    <location>
        <begin position="2"/>
        <end position="130"/>
    </location>
</feature>
<evidence type="ECO:0000259" key="7">
    <source>
        <dbReference type="Pfam" id="PF00892"/>
    </source>
</evidence>
<feature type="transmembrane region" description="Helical" evidence="6">
    <location>
        <begin position="114"/>
        <end position="131"/>
    </location>
</feature>
<feature type="transmembrane region" description="Helical" evidence="6">
    <location>
        <begin position="169"/>
        <end position="193"/>
    </location>
</feature>
<dbReference type="GO" id="GO:0016020">
    <property type="term" value="C:membrane"/>
    <property type="evidence" value="ECO:0007669"/>
    <property type="project" value="UniProtKB-SubCell"/>
</dbReference>
<accession>F0SAA0</accession>
<evidence type="ECO:0000256" key="3">
    <source>
        <dbReference type="ARBA" id="ARBA00022692"/>
    </source>
</evidence>
<keyword evidence="3 6" id="KW-0812">Transmembrane</keyword>
<organism evidence="8 9">
    <name type="scientific">Pseudopedobacter saltans (strain ATCC 51119 / DSM 12145 / JCM 21818 / CCUG 39354 / LMG 10337 / NBRC 100064 / NCIMB 13643)</name>
    <name type="common">Pedobacter saltans</name>
    <dbReference type="NCBI Taxonomy" id="762903"/>
    <lineage>
        <taxon>Bacteria</taxon>
        <taxon>Pseudomonadati</taxon>
        <taxon>Bacteroidota</taxon>
        <taxon>Sphingobacteriia</taxon>
        <taxon>Sphingobacteriales</taxon>
        <taxon>Sphingobacteriaceae</taxon>
        <taxon>Pseudopedobacter</taxon>
    </lineage>
</organism>
<dbReference type="InterPro" id="IPR000620">
    <property type="entry name" value="EamA_dom"/>
</dbReference>
<dbReference type="EMBL" id="CP002545">
    <property type="protein sequence ID" value="ADY51477.1"/>
    <property type="molecule type" value="Genomic_DNA"/>
</dbReference>
<evidence type="ECO:0000256" key="6">
    <source>
        <dbReference type="SAM" id="Phobius"/>
    </source>
</evidence>
<dbReference type="RefSeq" id="WP_013631977.1">
    <property type="nucleotide sequence ID" value="NC_015177.1"/>
</dbReference>
<evidence type="ECO:0000256" key="4">
    <source>
        <dbReference type="ARBA" id="ARBA00022989"/>
    </source>
</evidence>